<feature type="domain" description="DUF7079" evidence="1">
    <location>
        <begin position="4"/>
        <end position="111"/>
    </location>
</feature>
<dbReference type="Pfam" id="PF23296">
    <property type="entry name" value="DUF7079"/>
    <property type="match status" value="1"/>
</dbReference>
<protein>
    <recommendedName>
        <fullName evidence="1">DUF7079 domain-containing protein</fullName>
    </recommendedName>
</protein>
<dbReference type="EMBL" id="QJRX01000001">
    <property type="protein sequence ID" value="PYC29483.1"/>
    <property type="molecule type" value="Genomic_DNA"/>
</dbReference>
<accession>A0A2V4LTX6</accession>
<evidence type="ECO:0000313" key="3">
    <source>
        <dbReference type="Proteomes" id="UP000248146"/>
    </source>
</evidence>
<proteinExistence type="predicted"/>
<evidence type="ECO:0000259" key="1">
    <source>
        <dbReference type="Pfam" id="PF23296"/>
    </source>
</evidence>
<dbReference type="AlphaFoldDB" id="A0A2V4LTX6"/>
<dbReference type="InterPro" id="IPR055507">
    <property type="entry name" value="DUF7079"/>
</dbReference>
<gene>
    <name evidence="2" type="ORF">DMO17_01970</name>
</gene>
<dbReference type="OrthoDB" id="6903108at2"/>
<dbReference type="RefSeq" id="WP_110680624.1">
    <property type="nucleotide sequence ID" value="NZ_QJRX01000001.1"/>
</dbReference>
<evidence type="ECO:0000313" key="2">
    <source>
        <dbReference type="EMBL" id="PYC29483.1"/>
    </source>
</evidence>
<comment type="caution">
    <text evidence="2">The sequence shown here is derived from an EMBL/GenBank/DDBJ whole genome shotgun (WGS) entry which is preliminary data.</text>
</comment>
<reference evidence="2 3" key="1">
    <citation type="submission" date="2018-06" db="EMBL/GenBank/DDBJ databases">
        <title>Pseudomonas diversity within urban Lake Michigan freshwaters.</title>
        <authorList>
            <person name="Batrich M."/>
            <person name="Hatzopoulos T."/>
            <person name="Putonti C."/>
        </authorList>
    </citation>
    <scope>NUCLEOTIDE SEQUENCE [LARGE SCALE GENOMIC DNA]</scope>
    <source>
        <strain evidence="2 3">MB-090714</strain>
    </source>
</reference>
<dbReference type="Proteomes" id="UP000248146">
    <property type="component" value="Unassembled WGS sequence"/>
</dbReference>
<sequence length="121" mass="13900">MGASREDVWLALSELWLDSEPGPVGLAHIVRVLRASGLSRQELQHIFHCEVAPAVWLNAWSAAGVWSGFAPQWLFAECRRNQARGRLHRCRCRLLRRPMTYACRAEWRAILAQLDNPEERP</sequence>
<name>A0A2V4LTX6_AQUAC</name>
<organism evidence="2 3">
    <name type="scientific">Aquipseudomonas alcaligenes</name>
    <name type="common">Pseudomonas alcaligenes</name>
    <dbReference type="NCBI Taxonomy" id="43263"/>
    <lineage>
        <taxon>Bacteria</taxon>
        <taxon>Pseudomonadati</taxon>
        <taxon>Pseudomonadota</taxon>
        <taxon>Gammaproteobacteria</taxon>
        <taxon>Pseudomonadales</taxon>
        <taxon>Pseudomonadaceae</taxon>
        <taxon>Aquipseudomonas</taxon>
    </lineage>
</organism>